<dbReference type="SUPFAM" id="SSF52540">
    <property type="entry name" value="P-loop containing nucleoside triphosphate hydrolases"/>
    <property type="match status" value="2"/>
</dbReference>
<dbReference type="OrthoDB" id="9795626at2"/>
<comment type="subunit">
    <text evidence="2">Heterodimer of SbcC and SbcD.</text>
</comment>
<evidence type="ECO:0000256" key="4">
    <source>
        <dbReference type="SAM" id="Coils"/>
    </source>
</evidence>
<organism evidence="7 8">
    <name type="scientific">Niallia circulans</name>
    <name type="common">Bacillus circulans</name>
    <dbReference type="NCBI Taxonomy" id="1397"/>
    <lineage>
        <taxon>Bacteria</taxon>
        <taxon>Bacillati</taxon>
        <taxon>Bacillota</taxon>
        <taxon>Bacilli</taxon>
        <taxon>Bacillales</taxon>
        <taxon>Bacillaceae</taxon>
        <taxon>Niallia</taxon>
    </lineage>
</organism>
<dbReference type="Pfam" id="PF13476">
    <property type="entry name" value="AAA_23"/>
    <property type="match status" value="1"/>
</dbReference>
<keyword evidence="7" id="KW-0269">Exonuclease</keyword>
<feature type="coiled-coil region" evidence="4">
    <location>
        <begin position="610"/>
        <end position="661"/>
    </location>
</feature>
<dbReference type="PATRIC" id="fig|1397.4.peg.1622"/>
<keyword evidence="4" id="KW-0175">Coiled coil</keyword>
<dbReference type="AlphaFoldDB" id="A0A0J1L795"/>
<feature type="region of interest" description="Disordered" evidence="5">
    <location>
        <begin position="532"/>
        <end position="555"/>
    </location>
</feature>
<dbReference type="GO" id="GO:0004527">
    <property type="term" value="F:exonuclease activity"/>
    <property type="evidence" value="ECO:0007669"/>
    <property type="project" value="UniProtKB-KW"/>
</dbReference>
<feature type="coiled-coil region" evidence="4">
    <location>
        <begin position="771"/>
        <end position="865"/>
    </location>
</feature>
<feature type="coiled-coil region" evidence="4">
    <location>
        <begin position="248"/>
        <end position="378"/>
    </location>
</feature>
<accession>A0A0J1L795</accession>
<feature type="domain" description="Rad50/SbcC-type AAA" evidence="6">
    <location>
        <begin position="5"/>
        <end position="307"/>
    </location>
</feature>
<dbReference type="InterPro" id="IPR038729">
    <property type="entry name" value="Rad50/SbcC_AAA"/>
</dbReference>
<dbReference type="PANTHER" id="PTHR32114:SF2">
    <property type="entry name" value="ABC TRANSPORTER ABCH.3"/>
    <property type="match status" value="1"/>
</dbReference>
<evidence type="ECO:0000256" key="3">
    <source>
        <dbReference type="ARBA" id="ARBA00013368"/>
    </source>
</evidence>
<comment type="similarity">
    <text evidence="1">Belongs to the SMC family. SbcC subfamily.</text>
</comment>
<evidence type="ECO:0000313" key="8">
    <source>
        <dbReference type="Proteomes" id="UP000036045"/>
    </source>
</evidence>
<evidence type="ECO:0000259" key="6">
    <source>
        <dbReference type="Pfam" id="PF13476"/>
    </source>
</evidence>
<reference evidence="7 8" key="1">
    <citation type="submission" date="2015-05" db="EMBL/GenBank/DDBJ databases">
        <title>Whole genome sequence and identification of bacterial endophytes from Costus igneus.</title>
        <authorList>
            <person name="Lee Y.P."/>
            <person name="Gan H.M."/>
            <person name="Eng W."/>
            <person name="Wheatley M.S."/>
            <person name="Caraballo A."/>
            <person name="Polter S."/>
            <person name="Savka M.A."/>
            <person name="Hudson A.O."/>
        </authorList>
    </citation>
    <scope>NUCLEOTIDE SEQUENCE [LARGE SCALE GENOMIC DNA]</scope>
    <source>
        <strain evidence="7 8">RIT379</strain>
    </source>
</reference>
<keyword evidence="7" id="KW-0378">Hydrolase</keyword>
<gene>
    <name evidence="7" type="ORF">ABW02_17080</name>
</gene>
<proteinExistence type="inferred from homology"/>
<dbReference type="EMBL" id="LDPH01000019">
    <property type="protein sequence ID" value="KLV24770.1"/>
    <property type="molecule type" value="Genomic_DNA"/>
</dbReference>
<dbReference type="PANTHER" id="PTHR32114">
    <property type="entry name" value="ABC TRANSPORTER ABCH.3"/>
    <property type="match status" value="1"/>
</dbReference>
<name>A0A0J1L795_NIACI</name>
<sequence length="1046" mass="121576">MRPLKLTMQAFGPYARKEVIDFTVLGNRTMFVISGKTGSGKTTIFDGISYAIYGKASGEDRNGPELRSQFAEDSLLTEVSFEFKLKEKRYLITRSPQQEKKKERGDGYTTIGAKAELYTFDAEGNEQLVASSIRDVDEKVREIMQIDSNQFRQILMIPQGEFRRLLTSDSKEKENILQRLFHTEMYKRIEEKLREQAQALKKEVEQKVLLRTNALSKITAVYHQDLITQLESDRENDVAILPLLEQEIVLMGAEIEKIQKKLDRKNKERDSLKQHLYEAESILKQIKLKEELSARINELNSQQKEYTEKENKINKAQKAALLAQQEEICHHLKKQIDDRNLEEKTIQFNLEKLNIQLMEAEKQLKQEVDKEVERKQLADYLVHLKNMEKDVFRFAEVEGKLRTIKKDLDSIGDKEKLLQTQRKEKEVRIQNMKERLKQLDGIKEMLLENKDKLRNLQSILEKMNDYLEVLNRGMRQKADAEAKKKLLDNTLRRVEDAKGLVEELEKKWLINQSSILASSLKQDEACPVCGSVHHPDPAINRNQNDNATEEDRKNAKKDFEAIEKEKAKAEAAWLEANTQWKLLAEDAQNKLMKVKDVYPAFTNEESTIAVNTIKSELHRIETEQKRLEEQLTERDKMEQSLVSAEREYQELQSELEKIAVAMRDTTIQYTEHNTTWKNMKDVIPAELRVLSQYKTVWKESSLQLEKLEAQFKLAQEKVQMTKENWQKESVRFESVQKQIKQLTDSLQTEREIFLESMTKQGFPTYRSYSDSKLLEKEVEKLKASVQAYREECRSVSDRLRDLEETLKDITIPNTEDLQNKLKTIIEEADKLQEEHTNMLIKQKENKEIYKQVIEINRQVKDLENQYKLVGHLYDISRGQNAQRITFERYVLASFLDEILLQANSRLNKMTSGRYQLVRKSDRSKGNVQSGLELLVFDQYTGQERHVKTLSGGESFKASLALALGLCDVVQNFAGGISLETMFIDEGFGTLDPESLDQAIETLMDIQNSGRLVGVISHVPELKDRMEIRLEVIAGQTGSTTRFEYLR</sequence>
<dbReference type="Gene3D" id="3.40.50.300">
    <property type="entry name" value="P-loop containing nucleotide triphosphate hydrolases"/>
    <property type="match status" value="2"/>
</dbReference>
<keyword evidence="8" id="KW-1185">Reference proteome</keyword>
<protein>
    <recommendedName>
        <fullName evidence="3">Nuclease SbcCD subunit C</fullName>
    </recommendedName>
</protein>
<evidence type="ECO:0000256" key="5">
    <source>
        <dbReference type="SAM" id="MobiDB-lite"/>
    </source>
</evidence>
<evidence type="ECO:0000256" key="1">
    <source>
        <dbReference type="ARBA" id="ARBA00006930"/>
    </source>
</evidence>
<comment type="caution">
    <text evidence="7">The sequence shown here is derived from an EMBL/GenBank/DDBJ whole genome shotgun (WGS) entry which is preliminary data.</text>
</comment>
<dbReference type="GO" id="GO:0016887">
    <property type="term" value="F:ATP hydrolysis activity"/>
    <property type="evidence" value="ECO:0007669"/>
    <property type="project" value="InterPro"/>
</dbReference>
<dbReference type="InterPro" id="IPR027417">
    <property type="entry name" value="P-loop_NTPase"/>
</dbReference>
<dbReference type="GO" id="GO:0006302">
    <property type="term" value="P:double-strand break repair"/>
    <property type="evidence" value="ECO:0007669"/>
    <property type="project" value="InterPro"/>
</dbReference>
<feature type="coiled-coil region" evidence="4">
    <location>
        <begin position="183"/>
        <end position="210"/>
    </location>
</feature>
<feature type="coiled-coil region" evidence="4">
    <location>
        <begin position="415"/>
        <end position="507"/>
    </location>
</feature>
<evidence type="ECO:0000313" key="7">
    <source>
        <dbReference type="EMBL" id="KLV24770.1"/>
    </source>
</evidence>
<dbReference type="Pfam" id="PF13558">
    <property type="entry name" value="SbcC_Walker_B"/>
    <property type="match status" value="1"/>
</dbReference>
<evidence type="ECO:0000256" key="2">
    <source>
        <dbReference type="ARBA" id="ARBA00011322"/>
    </source>
</evidence>
<dbReference type="Proteomes" id="UP000036045">
    <property type="component" value="Unassembled WGS sequence"/>
</dbReference>
<dbReference type="RefSeq" id="WP_047943489.1">
    <property type="nucleotide sequence ID" value="NZ_LDPH01000019.1"/>
</dbReference>
<keyword evidence="7" id="KW-0540">Nuclease</keyword>